<keyword evidence="4" id="KW-0539">Nucleus</keyword>
<evidence type="ECO:0000256" key="3">
    <source>
        <dbReference type="ARBA" id="ARBA00023163"/>
    </source>
</evidence>
<proteinExistence type="predicted"/>
<dbReference type="InterPro" id="IPR036638">
    <property type="entry name" value="HLH_DNA-bd_sf"/>
</dbReference>
<dbReference type="PROSITE" id="PS50888">
    <property type="entry name" value="BHLH"/>
    <property type="match status" value="1"/>
</dbReference>
<evidence type="ECO:0000256" key="5">
    <source>
        <dbReference type="SAM" id="MobiDB-lite"/>
    </source>
</evidence>
<name>A0ABR1DPE2_NECAM</name>
<feature type="compositionally biased region" description="Low complexity" evidence="5">
    <location>
        <begin position="128"/>
        <end position="147"/>
    </location>
</feature>
<comment type="caution">
    <text evidence="7">The sequence shown here is derived from an EMBL/GenBank/DDBJ whole genome shotgun (WGS) entry which is preliminary data.</text>
</comment>
<dbReference type="Proteomes" id="UP001303046">
    <property type="component" value="Unassembled WGS sequence"/>
</dbReference>
<evidence type="ECO:0000313" key="7">
    <source>
        <dbReference type="EMBL" id="KAK6751830.1"/>
    </source>
</evidence>
<dbReference type="InterPro" id="IPR050370">
    <property type="entry name" value="HES_HEY"/>
</dbReference>
<evidence type="ECO:0000256" key="2">
    <source>
        <dbReference type="ARBA" id="ARBA00023015"/>
    </source>
</evidence>
<dbReference type="SMART" id="SM00353">
    <property type="entry name" value="HLH"/>
    <property type="match status" value="1"/>
</dbReference>
<feature type="domain" description="BHLH" evidence="6">
    <location>
        <begin position="40"/>
        <end position="96"/>
    </location>
</feature>
<accession>A0ABR1DPE2</accession>
<evidence type="ECO:0000256" key="1">
    <source>
        <dbReference type="ARBA" id="ARBA00004123"/>
    </source>
</evidence>
<feature type="region of interest" description="Disordered" evidence="5">
    <location>
        <begin position="102"/>
        <end position="192"/>
    </location>
</feature>
<dbReference type="Pfam" id="PF00010">
    <property type="entry name" value="HLH"/>
    <property type="match status" value="1"/>
</dbReference>
<keyword evidence="2" id="KW-0805">Transcription regulation</keyword>
<keyword evidence="8" id="KW-1185">Reference proteome</keyword>
<keyword evidence="3" id="KW-0804">Transcription</keyword>
<gene>
    <name evidence="7" type="primary">Necator_chrIV.g16622</name>
    <name evidence="7" type="ORF">RB195_003325</name>
</gene>
<feature type="compositionally biased region" description="Low complexity" evidence="5">
    <location>
        <begin position="156"/>
        <end position="186"/>
    </location>
</feature>
<protein>
    <recommendedName>
        <fullName evidence="6">BHLH domain-containing protein</fullName>
    </recommendedName>
</protein>
<dbReference type="CDD" id="cd11410">
    <property type="entry name" value="bHLH_O_HES"/>
    <property type="match status" value="1"/>
</dbReference>
<feature type="compositionally biased region" description="Polar residues" evidence="5">
    <location>
        <begin position="102"/>
        <end position="123"/>
    </location>
</feature>
<evidence type="ECO:0000259" key="6">
    <source>
        <dbReference type="PROSITE" id="PS50888"/>
    </source>
</evidence>
<comment type="subcellular location">
    <subcellularLocation>
        <location evidence="1">Nucleus</location>
    </subcellularLocation>
</comment>
<dbReference type="Gene3D" id="4.10.280.10">
    <property type="entry name" value="Helix-loop-helix DNA-binding domain"/>
    <property type="match status" value="1"/>
</dbReference>
<organism evidence="7 8">
    <name type="scientific">Necator americanus</name>
    <name type="common">Human hookworm</name>
    <dbReference type="NCBI Taxonomy" id="51031"/>
    <lineage>
        <taxon>Eukaryota</taxon>
        <taxon>Metazoa</taxon>
        <taxon>Ecdysozoa</taxon>
        <taxon>Nematoda</taxon>
        <taxon>Chromadorea</taxon>
        <taxon>Rhabditida</taxon>
        <taxon>Rhabditina</taxon>
        <taxon>Rhabditomorpha</taxon>
        <taxon>Strongyloidea</taxon>
        <taxon>Ancylostomatidae</taxon>
        <taxon>Bunostominae</taxon>
        <taxon>Necator</taxon>
    </lineage>
</organism>
<dbReference type="PANTHER" id="PTHR10985">
    <property type="entry name" value="BASIC HELIX-LOOP-HELIX TRANSCRIPTION FACTOR, HES-RELATED"/>
    <property type="match status" value="1"/>
</dbReference>
<evidence type="ECO:0000256" key="4">
    <source>
        <dbReference type="ARBA" id="ARBA00023242"/>
    </source>
</evidence>
<evidence type="ECO:0000313" key="8">
    <source>
        <dbReference type="Proteomes" id="UP001303046"/>
    </source>
</evidence>
<reference evidence="7 8" key="1">
    <citation type="submission" date="2023-08" db="EMBL/GenBank/DDBJ databases">
        <title>A Necator americanus chromosomal reference genome.</title>
        <authorList>
            <person name="Ilik V."/>
            <person name="Petrzelkova K.J."/>
            <person name="Pardy F."/>
            <person name="Fuh T."/>
            <person name="Niatou-Singa F.S."/>
            <person name="Gouil Q."/>
            <person name="Baker L."/>
            <person name="Ritchie M.E."/>
            <person name="Jex A.R."/>
            <person name="Gazzola D."/>
            <person name="Li H."/>
            <person name="Toshio Fujiwara R."/>
            <person name="Zhan B."/>
            <person name="Aroian R.V."/>
            <person name="Pafco B."/>
            <person name="Schwarz E.M."/>
        </authorList>
    </citation>
    <scope>NUCLEOTIDE SEQUENCE [LARGE SCALE GENOMIC DNA]</scope>
    <source>
        <strain evidence="7 8">Aroian</strain>
        <tissue evidence="7">Whole animal</tissue>
    </source>
</reference>
<dbReference type="EMBL" id="JAVFWL010000004">
    <property type="protein sequence ID" value="KAK6751830.1"/>
    <property type="molecule type" value="Genomic_DNA"/>
</dbReference>
<dbReference type="InterPro" id="IPR011598">
    <property type="entry name" value="bHLH_dom"/>
</dbReference>
<dbReference type="SUPFAM" id="SSF47459">
    <property type="entry name" value="HLH, helix-loop-helix DNA-binding domain"/>
    <property type="match status" value="1"/>
</dbReference>
<sequence length="248" mass="26820">MLVTRACVVVGSGGAGGGGGNDERMYSDIESFSSDERGHMKKTNKPMMEKKRRARINHCLSELKEILICDKHASAGHAKWEKADILEMTVDYLKKLRNLRDQPSTQTVTTSVPATAETFSSQGKRCDSNPTSAASSPSRAESSSDGPTTAKRRRSSSSSPPTSQESRSFLPATSTSTPLSLPTLPARVTPMVSPPMRPPTGFSFMAQHLLALQYQQNLKMATIAPGILPAVAPVHPFTAMTTIPWRTM</sequence>